<protein>
    <submittedName>
        <fullName evidence="7">Efflux RND transporter periplasmic adaptor subunit</fullName>
    </submittedName>
</protein>
<dbReference type="RefSeq" id="WP_313981217.1">
    <property type="nucleotide sequence ID" value="NZ_JASJOS010000007.1"/>
</dbReference>
<dbReference type="AlphaFoldDB" id="A0AAE3QNG3"/>
<dbReference type="InterPro" id="IPR058627">
    <property type="entry name" value="MdtA-like_C"/>
</dbReference>
<dbReference type="Pfam" id="PF25973">
    <property type="entry name" value="BSH_CzcB"/>
    <property type="match status" value="1"/>
</dbReference>
<keyword evidence="2" id="KW-0175">Coiled coil</keyword>
<dbReference type="Pfam" id="PF25954">
    <property type="entry name" value="Beta-barrel_RND_2"/>
    <property type="match status" value="1"/>
</dbReference>
<comment type="similarity">
    <text evidence="1">Belongs to the membrane fusion protein (MFP) (TC 8.A.1) family.</text>
</comment>
<dbReference type="Gene3D" id="2.40.50.100">
    <property type="match status" value="1"/>
</dbReference>
<evidence type="ECO:0000256" key="2">
    <source>
        <dbReference type="SAM" id="Coils"/>
    </source>
</evidence>
<evidence type="ECO:0000256" key="3">
    <source>
        <dbReference type="SAM" id="SignalP"/>
    </source>
</evidence>
<dbReference type="EMBL" id="JASJOS010000007">
    <property type="protein sequence ID" value="MDJ1482295.1"/>
    <property type="molecule type" value="Genomic_DNA"/>
</dbReference>
<keyword evidence="3" id="KW-0732">Signal</keyword>
<dbReference type="InterPro" id="IPR058792">
    <property type="entry name" value="Beta-barrel_RND_2"/>
</dbReference>
<feature type="signal peptide" evidence="3">
    <location>
        <begin position="1"/>
        <end position="24"/>
    </location>
</feature>
<feature type="domain" description="Multidrug resistance protein MdtA-like C-terminal permuted SH3" evidence="5">
    <location>
        <begin position="284"/>
        <end position="342"/>
    </location>
</feature>
<organism evidence="7 8">
    <name type="scientific">Xanthocytophaga flava</name>
    <dbReference type="NCBI Taxonomy" id="3048013"/>
    <lineage>
        <taxon>Bacteria</taxon>
        <taxon>Pseudomonadati</taxon>
        <taxon>Bacteroidota</taxon>
        <taxon>Cytophagia</taxon>
        <taxon>Cytophagales</taxon>
        <taxon>Rhodocytophagaceae</taxon>
        <taxon>Xanthocytophaga</taxon>
    </lineage>
</organism>
<evidence type="ECO:0000313" key="8">
    <source>
        <dbReference type="Proteomes" id="UP001241110"/>
    </source>
</evidence>
<evidence type="ECO:0000256" key="1">
    <source>
        <dbReference type="ARBA" id="ARBA00009477"/>
    </source>
</evidence>
<evidence type="ECO:0000313" key="7">
    <source>
        <dbReference type="EMBL" id="MDJ1482295.1"/>
    </source>
</evidence>
<gene>
    <name evidence="7" type="ORF">QNI16_17450</name>
</gene>
<reference evidence="7" key="1">
    <citation type="submission" date="2023-05" db="EMBL/GenBank/DDBJ databases">
        <authorList>
            <person name="Zhang X."/>
        </authorList>
    </citation>
    <scope>NUCLEOTIDE SEQUENCE</scope>
    <source>
        <strain evidence="7">YF14B1</strain>
    </source>
</reference>
<accession>A0AAE3QNG3</accession>
<proteinExistence type="inferred from homology"/>
<comment type="caution">
    <text evidence="7">The sequence shown here is derived from an EMBL/GenBank/DDBJ whole genome shotgun (WGS) entry which is preliminary data.</text>
</comment>
<dbReference type="Proteomes" id="UP001241110">
    <property type="component" value="Unassembled WGS sequence"/>
</dbReference>
<feature type="chain" id="PRO_5042281882" evidence="3">
    <location>
        <begin position="25"/>
        <end position="361"/>
    </location>
</feature>
<evidence type="ECO:0000259" key="6">
    <source>
        <dbReference type="Pfam" id="PF25973"/>
    </source>
</evidence>
<dbReference type="GO" id="GO:1990281">
    <property type="term" value="C:efflux pump complex"/>
    <property type="evidence" value="ECO:0007669"/>
    <property type="project" value="TreeGrafter"/>
</dbReference>
<dbReference type="NCBIfam" id="TIGR01730">
    <property type="entry name" value="RND_mfp"/>
    <property type="match status" value="1"/>
</dbReference>
<feature type="coiled-coil region" evidence="2">
    <location>
        <begin position="101"/>
        <end position="128"/>
    </location>
</feature>
<dbReference type="GO" id="GO:0015562">
    <property type="term" value="F:efflux transmembrane transporter activity"/>
    <property type="evidence" value="ECO:0007669"/>
    <property type="project" value="TreeGrafter"/>
</dbReference>
<dbReference type="PROSITE" id="PS51257">
    <property type="entry name" value="PROKAR_LIPOPROTEIN"/>
    <property type="match status" value="1"/>
</dbReference>
<name>A0AAE3QNG3_9BACT</name>
<evidence type="ECO:0000259" key="4">
    <source>
        <dbReference type="Pfam" id="PF25954"/>
    </source>
</evidence>
<dbReference type="Pfam" id="PF25967">
    <property type="entry name" value="RND-MFP_C"/>
    <property type="match status" value="1"/>
</dbReference>
<evidence type="ECO:0000259" key="5">
    <source>
        <dbReference type="Pfam" id="PF25967"/>
    </source>
</evidence>
<feature type="domain" description="CusB-like beta-barrel" evidence="4">
    <location>
        <begin position="204"/>
        <end position="274"/>
    </location>
</feature>
<dbReference type="InterPro" id="IPR058647">
    <property type="entry name" value="BSH_CzcB-like"/>
</dbReference>
<sequence>MKNLRLPSYLVLLALGLAPMSFVACQKAKSTTAAQKDDTSVAIQTAPVKEETRTESVFTSGLISSDIEARLSFKTGGIIDKIYVKEGQKVNQGQLLATLNLTEINAQVLQARQSYEKAERDLQRVKGLYADTAATLEQLQNVTTAQEVARQNLTIAQFNQNYSQLRATTSGTVLKKLMNEGELASPGAQVLYVAATGQQNWVVRVGVSDKDWAKLSIGDKAKVTLDAYPNDAFEGTVTELAQAADPQNKLYEIEVQVKPGNKRFAPGLFARAEIIPNESHTYSIIPIEALVEGNGQQAFVYVVSADKHTVKKLPVRVAFFDNQRAMIASGLEGIKEVVTAGASFLTEGADVAVMNDSDTSK</sequence>
<dbReference type="PANTHER" id="PTHR30469">
    <property type="entry name" value="MULTIDRUG RESISTANCE PROTEIN MDTA"/>
    <property type="match status" value="1"/>
</dbReference>
<dbReference type="Gene3D" id="2.40.30.170">
    <property type="match status" value="1"/>
</dbReference>
<dbReference type="PANTHER" id="PTHR30469:SF15">
    <property type="entry name" value="HLYD FAMILY OF SECRETION PROTEINS"/>
    <property type="match status" value="1"/>
</dbReference>
<dbReference type="InterPro" id="IPR006143">
    <property type="entry name" value="RND_pump_MFP"/>
</dbReference>
<dbReference type="Gene3D" id="2.40.420.20">
    <property type="match status" value="1"/>
</dbReference>
<feature type="domain" description="CzcB-like barrel-sandwich hybrid" evidence="6">
    <location>
        <begin position="73"/>
        <end position="194"/>
    </location>
</feature>
<dbReference type="SUPFAM" id="SSF111369">
    <property type="entry name" value="HlyD-like secretion proteins"/>
    <property type="match status" value="1"/>
</dbReference>